<gene>
    <name evidence="2" type="ORF">BUZ14_12630</name>
</gene>
<accession>A0A3A0VYW8</accession>
<dbReference type="AlphaFoldDB" id="A0A3A0VYW8"/>
<protein>
    <submittedName>
        <fullName evidence="2">ABC transporter permease</fullName>
    </submittedName>
</protein>
<reference evidence="2 3" key="1">
    <citation type="journal article" date="2016" name="Front. Microbiol.">
        <title>Comprehensive Phylogenetic Analysis of Bovine Non-aureus Staphylococci Species Based on Whole-Genome Sequencing.</title>
        <authorList>
            <person name="Naushad S."/>
            <person name="Barkema H.W."/>
            <person name="Luby C."/>
            <person name="Condas L.A."/>
            <person name="Nobrega D.B."/>
            <person name="Carson D.A."/>
            <person name="De Buck J."/>
        </authorList>
    </citation>
    <scope>NUCLEOTIDE SEQUENCE [LARGE SCALE GENOMIC DNA]</scope>
    <source>
        <strain evidence="2 3">SNUC 4781</strain>
    </source>
</reference>
<feature type="transmembrane region" description="Helical" evidence="1">
    <location>
        <begin position="16"/>
        <end position="36"/>
    </location>
</feature>
<feature type="transmembrane region" description="Helical" evidence="1">
    <location>
        <begin position="90"/>
        <end position="110"/>
    </location>
</feature>
<feature type="transmembrane region" description="Helical" evidence="1">
    <location>
        <begin position="206"/>
        <end position="230"/>
    </location>
</feature>
<feature type="transmembrane region" description="Helical" evidence="1">
    <location>
        <begin position="122"/>
        <end position="144"/>
    </location>
</feature>
<keyword evidence="1" id="KW-0812">Transmembrane</keyword>
<evidence type="ECO:0000313" key="3">
    <source>
        <dbReference type="Proteomes" id="UP000265541"/>
    </source>
</evidence>
<dbReference type="Proteomes" id="UP000265541">
    <property type="component" value="Unassembled WGS sequence"/>
</dbReference>
<proteinExistence type="predicted"/>
<sequence>MLKTFIKYENSKFIKSYLYIAPVFLFLLSIVGIYIYRNIPILSSFGSSAIILFIIMTWITIINFNHDSTNERHILYCQLHSRIKYLNYKALYLLIFSCPLIVIALVYPSIIGAFDRALSLNLLVIGLIVHCLVSIFGILLGTFITNTLFESKKYTWLLTALIVVIMLTKTMLLESFPLFKWILWVFPPIDYFINLLTSDSLQLTDIHFMSAVLLSIVYSICAYLIIKLLFQKFSEL</sequence>
<dbReference type="OrthoDB" id="1936187at2"/>
<keyword evidence="1" id="KW-0472">Membrane</keyword>
<comment type="caution">
    <text evidence="2">The sequence shown here is derived from an EMBL/GenBank/DDBJ whole genome shotgun (WGS) entry which is preliminary data.</text>
</comment>
<organism evidence="2 3">
    <name type="scientific">Staphylococcus gallinarum</name>
    <dbReference type="NCBI Taxonomy" id="1293"/>
    <lineage>
        <taxon>Bacteria</taxon>
        <taxon>Bacillati</taxon>
        <taxon>Bacillota</taxon>
        <taxon>Bacilli</taxon>
        <taxon>Bacillales</taxon>
        <taxon>Staphylococcaceae</taxon>
        <taxon>Staphylococcus</taxon>
    </lineage>
</organism>
<keyword evidence="1" id="KW-1133">Transmembrane helix</keyword>
<feature type="transmembrane region" description="Helical" evidence="1">
    <location>
        <begin position="156"/>
        <end position="186"/>
    </location>
</feature>
<evidence type="ECO:0000256" key="1">
    <source>
        <dbReference type="SAM" id="Phobius"/>
    </source>
</evidence>
<evidence type="ECO:0000313" key="2">
    <source>
        <dbReference type="EMBL" id="RIP32773.1"/>
    </source>
</evidence>
<feature type="transmembrane region" description="Helical" evidence="1">
    <location>
        <begin position="42"/>
        <end position="64"/>
    </location>
</feature>
<dbReference type="EMBL" id="QYJN01000008">
    <property type="protein sequence ID" value="RIP32773.1"/>
    <property type="molecule type" value="Genomic_DNA"/>
</dbReference>
<name>A0A3A0VYW8_STAGA</name>